<evidence type="ECO:0000313" key="2">
    <source>
        <dbReference type="Proteomes" id="UP000594220"/>
    </source>
</evidence>
<evidence type="ECO:0000313" key="1">
    <source>
        <dbReference type="Ensembl" id="ENSCPRP00005020955.1"/>
    </source>
</evidence>
<dbReference type="Proteomes" id="UP000594220">
    <property type="component" value="Unplaced"/>
</dbReference>
<name>A0A7M4G0N1_CROPO</name>
<organism evidence="1 2">
    <name type="scientific">Crocodylus porosus</name>
    <name type="common">Saltwater crocodile</name>
    <name type="synonym">Estuarine crocodile</name>
    <dbReference type="NCBI Taxonomy" id="8502"/>
    <lineage>
        <taxon>Eukaryota</taxon>
        <taxon>Metazoa</taxon>
        <taxon>Chordata</taxon>
        <taxon>Craniata</taxon>
        <taxon>Vertebrata</taxon>
        <taxon>Euteleostomi</taxon>
        <taxon>Archelosauria</taxon>
        <taxon>Archosauria</taxon>
        <taxon>Crocodylia</taxon>
        <taxon>Longirostres</taxon>
        <taxon>Crocodylidae</taxon>
        <taxon>Crocodylus</taxon>
    </lineage>
</organism>
<sequence>GQPYSLEQTAQPSPGLQKVPKSVPPACMLLFPGDTECGWTGKGCNDSSLSCHRHFLIWLCRRHRATPLKMSHGTIGRGRKNYLGGLCTCAPCHNS</sequence>
<dbReference type="AlphaFoldDB" id="A0A7M4G0N1"/>
<protein>
    <submittedName>
        <fullName evidence="1">Uncharacterized protein</fullName>
    </submittedName>
</protein>
<keyword evidence="2" id="KW-1185">Reference proteome</keyword>
<proteinExistence type="predicted"/>
<reference evidence="1" key="2">
    <citation type="submission" date="2025-09" db="UniProtKB">
        <authorList>
            <consortium name="Ensembl"/>
        </authorList>
    </citation>
    <scope>IDENTIFICATION</scope>
</reference>
<accession>A0A7M4G0N1</accession>
<dbReference type="Ensembl" id="ENSCPRT00005024497.1">
    <property type="protein sequence ID" value="ENSCPRP00005020955.1"/>
    <property type="gene ID" value="ENSCPRG00005014591.1"/>
</dbReference>
<reference evidence="1" key="1">
    <citation type="submission" date="2025-08" db="UniProtKB">
        <authorList>
            <consortium name="Ensembl"/>
        </authorList>
    </citation>
    <scope>IDENTIFICATION</scope>
</reference>